<dbReference type="WBParaSite" id="ES5_v2.g6598.t1">
    <property type="protein sequence ID" value="ES5_v2.g6598.t1"/>
    <property type="gene ID" value="ES5_v2.g6598"/>
</dbReference>
<sequence length="167" mass="18662">MDTLSTTSTTFSDQSDECVDQNDECSNINEWYMKTAFARDDNGNLLTNKDDPLAHVKPTSDNMILETFESAPHGLTWKEFTDIYMEVHGAFFPESEREAIEARLESVPGIEVTDLGGCKVFDLIDVLTSSYSFECSSREPAPSYYSYDNPSIGVHTALEFEAALEEA</sequence>
<name>A0AC34GQB0_9BILA</name>
<dbReference type="Proteomes" id="UP000887579">
    <property type="component" value="Unplaced"/>
</dbReference>
<accession>A0AC34GQB0</accession>
<proteinExistence type="predicted"/>
<evidence type="ECO:0000313" key="2">
    <source>
        <dbReference type="WBParaSite" id="ES5_v2.g6598.t1"/>
    </source>
</evidence>
<organism evidence="1 2">
    <name type="scientific">Panagrolaimus sp. ES5</name>
    <dbReference type="NCBI Taxonomy" id="591445"/>
    <lineage>
        <taxon>Eukaryota</taxon>
        <taxon>Metazoa</taxon>
        <taxon>Ecdysozoa</taxon>
        <taxon>Nematoda</taxon>
        <taxon>Chromadorea</taxon>
        <taxon>Rhabditida</taxon>
        <taxon>Tylenchina</taxon>
        <taxon>Panagrolaimomorpha</taxon>
        <taxon>Panagrolaimoidea</taxon>
        <taxon>Panagrolaimidae</taxon>
        <taxon>Panagrolaimus</taxon>
    </lineage>
</organism>
<reference evidence="2" key="1">
    <citation type="submission" date="2022-11" db="UniProtKB">
        <authorList>
            <consortium name="WormBaseParasite"/>
        </authorList>
    </citation>
    <scope>IDENTIFICATION</scope>
</reference>
<evidence type="ECO:0000313" key="1">
    <source>
        <dbReference type="Proteomes" id="UP000887579"/>
    </source>
</evidence>
<protein>
    <submittedName>
        <fullName evidence="2">Uncharacterized protein</fullName>
    </submittedName>
</protein>